<name>X1JDE3_9ZZZZ</name>
<gene>
    <name evidence="1" type="ORF">S03H2_68880</name>
</gene>
<evidence type="ECO:0000313" key="1">
    <source>
        <dbReference type="EMBL" id="GAH92731.1"/>
    </source>
</evidence>
<accession>X1JDE3</accession>
<sequence>KQWKKEIERCHPIISYFPPEQWPEVAKFN</sequence>
<protein>
    <submittedName>
        <fullName evidence="1">Uncharacterized protein</fullName>
    </submittedName>
</protein>
<comment type="caution">
    <text evidence="1">The sequence shown here is derived from an EMBL/GenBank/DDBJ whole genome shotgun (WGS) entry which is preliminary data.</text>
</comment>
<organism evidence="1">
    <name type="scientific">marine sediment metagenome</name>
    <dbReference type="NCBI Taxonomy" id="412755"/>
    <lineage>
        <taxon>unclassified sequences</taxon>
        <taxon>metagenomes</taxon>
        <taxon>ecological metagenomes</taxon>
    </lineage>
</organism>
<dbReference type="EMBL" id="BARU01045377">
    <property type="protein sequence ID" value="GAH92731.1"/>
    <property type="molecule type" value="Genomic_DNA"/>
</dbReference>
<dbReference type="AlphaFoldDB" id="X1JDE3"/>
<reference evidence="1" key="1">
    <citation type="journal article" date="2014" name="Front. Microbiol.">
        <title>High frequency of phylogenetically diverse reductive dehalogenase-homologous genes in deep subseafloor sedimentary metagenomes.</title>
        <authorList>
            <person name="Kawai M."/>
            <person name="Futagami T."/>
            <person name="Toyoda A."/>
            <person name="Takaki Y."/>
            <person name="Nishi S."/>
            <person name="Hori S."/>
            <person name="Arai W."/>
            <person name="Tsubouchi T."/>
            <person name="Morono Y."/>
            <person name="Uchiyama I."/>
            <person name="Ito T."/>
            <person name="Fujiyama A."/>
            <person name="Inagaki F."/>
            <person name="Takami H."/>
        </authorList>
    </citation>
    <scope>NUCLEOTIDE SEQUENCE</scope>
    <source>
        <strain evidence="1">Expedition CK06-06</strain>
    </source>
</reference>
<proteinExistence type="predicted"/>
<feature type="non-terminal residue" evidence="1">
    <location>
        <position position="1"/>
    </location>
</feature>